<accession>A0A1F5LN91</accession>
<proteinExistence type="predicted"/>
<gene>
    <name evidence="1" type="ORF">PENARI_c006G03249</name>
</gene>
<comment type="caution">
    <text evidence="1">The sequence shown here is derived from an EMBL/GenBank/DDBJ whole genome shotgun (WGS) entry which is preliminary data.</text>
</comment>
<evidence type="ECO:0000313" key="1">
    <source>
        <dbReference type="EMBL" id="OGE54556.1"/>
    </source>
</evidence>
<evidence type="ECO:0000313" key="2">
    <source>
        <dbReference type="Proteomes" id="UP000177622"/>
    </source>
</evidence>
<dbReference type="EMBL" id="LXJU01000006">
    <property type="protein sequence ID" value="OGE54556.1"/>
    <property type="molecule type" value="Genomic_DNA"/>
</dbReference>
<name>A0A1F5LN91_PENAI</name>
<reference evidence="1 2" key="1">
    <citation type="journal article" date="2016" name="Sci. Rep.">
        <title>Penicillium arizonense, a new, genome sequenced fungal species, reveals a high chemical diversity in secreted metabolites.</title>
        <authorList>
            <person name="Grijseels S."/>
            <person name="Nielsen J.C."/>
            <person name="Randelovic M."/>
            <person name="Nielsen J."/>
            <person name="Nielsen K.F."/>
            <person name="Workman M."/>
            <person name="Frisvad J.C."/>
        </authorList>
    </citation>
    <scope>NUCLEOTIDE SEQUENCE [LARGE SCALE GENOMIC DNA]</scope>
    <source>
        <strain evidence="1 2">CBS 141311</strain>
    </source>
</reference>
<organism evidence="1 2">
    <name type="scientific">Penicillium arizonense</name>
    <dbReference type="NCBI Taxonomy" id="1835702"/>
    <lineage>
        <taxon>Eukaryota</taxon>
        <taxon>Fungi</taxon>
        <taxon>Dikarya</taxon>
        <taxon>Ascomycota</taxon>
        <taxon>Pezizomycotina</taxon>
        <taxon>Eurotiomycetes</taxon>
        <taxon>Eurotiomycetidae</taxon>
        <taxon>Eurotiales</taxon>
        <taxon>Aspergillaceae</taxon>
        <taxon>Penicillium</taxon>
    </lineage>
</organism>
<keyword evidence="2" id="KW-1185">Reference proteome</keyword>
<dbReference type="Proteomes" id="UP000177622">
    <property type="component" value="Unassembled WGS sequence"/>
</dbReference>
<protein>
    <submittedName>
        <fullName evidence="1">Uncharacterized protein</fullName>
    </submittedName>
</protein>
<sequence>MAEYLRGQRT</sequence>